<organism evidence="3 4">
    <name type="scientific">Granulicella sibirica</name>
    <dbReference type="NCBI Taxonomy" id="2479048"/>
    <lineage>
        <taxon>Bacteria</taxon>
        <taxon>Pseudomonadati</taxon>
        <taxon>Acidobacteriota</taxon>
        <taxon>Terriglobia</taxon>
        <taxon>Terriglobales</taxon>
        <taxon>Acidobacteriaceae</taxon>
        <taxon>Granulicella</taxon>
    </lineage>
</organism>
<evidence type="ECO:0000259" key="2">
    <source>
        <dbReference type="Pfam" id="PF03364"/>
    </source>
</evidence>
<dbReference type="Gene3D" id="3.30.530.20">
    <property type="match status" value="1"/>
</dbReference>
<reference evidence="4" key="2">
    <citation type="submission" date="2019-02" db="EMBL/GenBank/DDBJ databases">
        <title>Granulicella sibirica sp. nov., a psychrotolerant acidobacterium isolated from an organic soil layer in forested tundra, West Siberia.</title>
        <authorList>
            <person name="Oshkin I.Y."/>
            <person name="Kulichevskaya I.S."/>
            <person name="Rijpstra W.I.C."/>
            <person name="Sinninghe Damste J.S."/>
            <person name="Rakitin A.L."/>
            <person name="Ravin N.V."/>
            <person name="Dedysh S.N."/>
        </authorList>
    </citation>
    <scope>NUCLEOTIDE SEQUENCE [LARGE SCALE GENOMIC DNA]</scope>
    <source>
        <strain evidence="4">AF10</strain>
    </source>
</reference>
<dbReference type="InterPro" id="IPR023393">
    <property type="entry name" value="START-like_dom_sf"/>
</dbReference>
<dbReference type="EMBL" id="RDSM01000001">
    <property type="protein sequence ID" value="RXH57327.1"/>
    <property type="molecule type" value="Genomic_DNA"/>
</dbReference>
<comment type="caution">
    <text evidence="3">The sequence shown here is derived from an EMBL/GenBank/DDBJ whole genome shotgun (WGS) entry which is preliminary data.</text>
</comment>
<dbReference type="Proteomes" id="UP000289437">
    <property type="component" value="Unassembled WGS sequence"/>
</dbReference>
<feature type="domain" description="Coenzyme Q-binding protein COQ10 START" evidence="2">
    <location>
        <begin position="12"/>
        <end position="138"/>
    </location>
</feature>
<accession>A0A4Q0T2A1</accession>
<gene>
    <name evidence="3" type="ORF">GRAN_0637</name>
</gene>
<dbReference type="AlphaFoldDB" id="A0A4Q0T2A1"/>
<reference evidence="3 4" key="1">
    <citation type="submission" date="2018-11" db="EMBL/GenBank/DDBJ databases">
        <authorList>
            <person name="Mardanov A.V."/>
            <person name="Ravin N.V."/>
            <person name="Dedysh S.N."/>
        </authorList>
    </citation>
    <scope>NUCLEOTIDE SEQUENCE [LARGE SCALE GENOMIC DNA]</scope>
    <source>
        <strain evidence="3 4">AF10</strain>
    </source>
</reference>
<dbReference type="OrthoDB" id="9793552at2"/>
<comment type="similarity">
    <text evidence="1">Belongs to the ribosome association toxin RatA family.</text>
</comment>
<name>A0A4Q0T2A1_9BACT</name>
<dbReference type="RefSeq" id="WP_128911511.1">
    <property type="nucleotide sequence ID" value="NZ_RDSM01000001.1"/>
</dbReference>
<dbReference type="Pfam" id="PF03364">
    <property type="entry name" value="Polyketide_cyc"/>
    <property type="match status" value="1"/>
</dbReference>
<sequence>MAYTFSSEQTLSYPIEVVFAFFANPENLPRLMPQWQKARIEEASFTAPPPHPDPARRIKGIAAGAGTRLTMSFRPVPLSPIRLPWEAEISEFVWNDHFCDVQLRGPFARWRHCHRLRTVAGGTLLRDEVEYEVPFGSLGRVAQPLIAFQLGATFRYRNTRTVELLGLMAGG</sequence>
<evidence type="ECO:0000256" key="1">
    <source>
        <dbReference type="ARBA" id="ARBA00008918"/>
    </source>
</evidence>
<dbReference type="InterPro" id="IPR005031">
    <property type="entry name" value="COQ10_START"/>
</dbReference>
<evidence type="ECO:0000313" key="4">
    <source>
        <dbReference type="Proteomes" id="UP000289437"/>
    </source>
</evidence>
<proteinExistence type="inferred from homology"/>
<evidence type="ECO:0000313" key="3">
    <source>
        <dbReference type="EMBL" id="RXH57327.1"/>
    </source>
</evidence>
<dbReference type="SUPFAM" id="SSF55961">
    <property type="entry name" value="Bet v1-like"/>
    <property type="match status" value="1"/>
</dbReference>
<keyword evidence="4" id="KW-1185">Reference proteome</keyword>
<protein>
    <submittedName>
        <fullName evidence="3">Cell division inhibitor</fullName>
    </submittedName>
</protein>
<dbReference type="CDD" id="cd07820">
    <property type="entry name" value="SRPBCC_3"/>
    <property type="match status" value="1"/>
</dbReference>